<gene>
    <name evidence="2" type="ORF">DYB32_007096</name>
</gene>
<dbReference type="Proteomes" id="UP000285060">
    <property type="component" value="Unassembled WGS sequence"/>
</dbReference>
<reference evidence="2 3" key="1">
    <citation type="submission" date="2018-08" db="EMBL/GenBank/DDBJ databases">
        <title>Aphanomyces genome sequencing and annotation.</title>
        <authorList>
            <person name="Minardi D."/>
            <person name="Oidtmann B."/>
            <person name="Van Der Giezen M."/>
            <person name="Studholme D.J."/>
        </authorList>
    </citation>
    <scope>NUCLEOTIDE SEQUENCE [LARGE SCALE GENOMIC DNA]</scope>
    <source>
        <strain evidence="2 3">NJM0002</strain>
    </source>
</reference>
<feature type="region of interest" description="Disordered" evidence="1">
    <location>
        <begin position="212"/>
        <end position="265"/>
    </location>
</feature>
<dbReference type="AlphaFoldDB" id="A0A3R7CX68"/>
<dbReference type="VEuPathDB" id="FungiDB:H310_03140"/>
<keyword evidence="3" id="KW-1185">Reference proteome</keyword>
<sequence>MIATVGSGAGGAAAPGFQYKHLQANESIQAFLRSFLHEKHRWNELVEATLLYGIHCISQNYSLQTLNVDQVQHITRVSCEQQFCLHDFLDLGHRDMDEWTHVLGKPWVDAAWQAFVTTTGYPVPAATASDSTVSASFRDLRDSIVAKAPSTGVVNTHITSNEGHLSFLDYLRGFVVYCPMSKIKHMLDKQKQHVLRVRKTNTQRMHEALAKSRIAAYEPPVRRPAIPPPQPSLATTGPDGSDDADEEDGKEARLDGGADAPDPAFEWLVHEGSSGRVAEPRDDIESN</sequence>
<evidence type="ECO:0000256" key="1">
    <source>
        <dbReference type="SAM" id="MobiDB-lite"/>
    </source>
</evidence>
<evidence type="ECO:0000313" key="3">
    <source>
        <dbReference type="Proteomes" id="UP000285060"/>
    </source>
</evidence>
<organism evidence="2 3">
    <name type="scientific">Aphanomyces invadans</name>
    <dbReference type="NCBI Taxonomy" id="157072"/>
    <lineage>
        <taxon>Eukaryota</taxon>
        <taxon>Sar</taxon>
        <taxon>Stramenopiles</taxon>
        <taxon>Oomycota</taxon>
        <taxon>Saprolegniomycetes</taxon>
        <taxon>Saprolegniales</taxon>
        <taxon>Verrucalvaceae</taxon>
        <taxon>Aphanomyces</taxon>
    </lineage>
</organism>
<proteinExistence type="predicted"/>
<feature type="compositionally biased region" description="Acidic residues" evidence="1">
    <location>
        <begin position="240"/>
        <end position="249"/>
    </location>
</feature>
<dbReference type="EMBL" id="QUSY01000856">
    <property type="protein sequence ID" value="RHY27037.1"/>
    <property type="molecule type" value="Genomic_DNA"/>
</dbReference>
<evidence type="ECO:0000313" key="2">
    <source>
        <dbReference type="EMBL" id="RHY27037.1"/>
    </source>
</evidence>
<accession>A0A3R7CX68</accession>
<name>A0A3R7CX68_9STRA</name>
<comment type="caution">
    <text evidence="2">The sequence shown here is derived from an EMBL/GenBank/DDBJ whole genome shotgun (WGS) entry which is preliminary data.</text>
</comment>
<protein>
    <submittedName>
        <fullName evidence="2">Uncharacterized protein</fullName>
    </submittedName>
</protein>